<accession>A0A1A3NRV1</accession>
<dbReference type="InterPro" id="IPR022480">
    <property type="entry name" value="F420_MSMEG2906"/>
</dbReference>
<dbReference type="Gene3D" id="3.20.20.30">
    <property type="entry name" value="Luciferase-like domain"/>
    <property type="match status" value="1"/>
</dbReference>
<evidence type="ECO:0000259" key="5">
    <source>
        <dbReference type="Pfam" id="PF00296"/>
    </source>
</evidence>
<keyword evidence="4" id="KW-0503">Monooxygenase</keyword>
<reference evidence="6 7" key="1">
    <citation type="submission" date="2016-06" db="EMBL/GenBank/DDBJ databases">
        <authorList>
            <person name="Kjaerup R.B."/>
            <person name="Dalgaard T.S."/>
            <person name="Juul-Madsen H.R."/>
        </authorList>
    </citation>
    <scope>NUCLEOTIDE SEQUENCE [LARGE SCALE GENOMIC DNA]</scope>
    <source>
        <strain evidence="6 7">1165133.8</strain>
    </source>
</reference>
<dbReference type="GO" id="GO:0046306">
    <property type="term" value="P:alkanesulfonate catabolic process"/>
    <property type="evidence" value="ECO:0007669"/>
    <property type="project" value="TreeGrafter"/>
</dbReference>
<dbReference type="CDD" id="cd01097">
    <property type="entry name" value="Tetrahydromethanopterin_reductase"/>
    <property type="match status" value="1"/>
</dbReference>
<evidence type="ECO:0000256" key="3">
    <source>
        <dbReference type="ARBA" id="ARBA00023002"/>
    </source>
</evidence>
<dbReference type="InterPro" id="IPR011251">
    <property type="entry name" value="Luciferase-like_dom"/>
</dbReference>
<evidence type="ECO:0000313" key="6">
    <source>
        <dbReference type="EMBL" id="OBK23774.1"/>
    </source>
</evidence>
<gene>
    <name evidence="6" type="ORF">A5634_04880</name>
</gene>
<organism evidence="6 7">
    <name type="scientific">Mycobacterium asiaticum</name>
    <dbReference type="NCBI Taxonomy" id="1790"/>
    <lineage>
        <taxon>Bacteria</taxon>
        <taxon>Bacillati</taxon>
        <taxon>Actinomycetota</taxon>
        <taxon>Actinomycetes</taxon>
        <taxon>Mycobacteriales</taxon>
        <taxon>Mycobacteriaceae</taxon>
        <taxon>Mycobacterium</taxon>
    </lineage>
</organism>
<proteinExistence type="predicted"/>
<keyword evidence="2" id="KW-0288">FMN</keyword>
<dbReference type="Proteomes" id="UP000093928">
    <property type="component" value="Unassembled WGS sequence"/>
</dbReference>
<dbReference type="PANTHER" id="PTHR42847:SF8">
    <property type="entry name" value="CONSERVED PROTEIN"/>
    <property type="match status" value="1"/>
</dbReference>
<dbReference type="Pfam" id="PF00296">
    <property type="entry name" value="Bac_luciferase"/>
    <property type="match status" value="1"/>
</dbReference>
<evidence type="ECO:0000256" key="1">
    <source>
        <dbReference type="ARBA" id="ARBA00022630"/>
    </source>
</evidence>
<keyword evidence="3" id="KW-0560">Oxidoreductase</keyword>
<keyword evidence="1" id="KW-0285">Flavoprotein</keyword>
<evidence type="ECO:0000256" key="4">
    <source>
        <dbReference type="ARBA" id="ARBA00023033"/>
    </source>
</evidence>
<dbReference type="NCBIfam" id="TIGR03856">
    <property type="entry name" value="F420_MSMEG_2906"/>
    <property type="match status" value="1"/>
</dbReference>
<dbReference type="InterPro" id="IPR050172">
    <property type="entry name" value="SsuD_RutA_monooxygenase"/>
</dbReference>
<dbReference type="EMBL" id="LZLS01000169">
    <property type="protein sequence ID" value="OBK23774.1"/>
    <property type="molecule type" value="Genomic_DNA"/>
</dbReference>
<dbReference type="GO" id="GO:0008726">
    <property type="term" value="F:alkanesulfonate monooxygenase activity"/>
    <property type="evidence" value="ECO:0007669"/>
    <property type="project" value="TreeGrafter"/>
</dbReference>
<dbReference type="PANTHER" id="PTHR42847">
    <property type="entry name" value="ALKANESULFONATE MONOOXYGENASE"/>
    <property type="match status" value="1"/>
</dbReference>
<dbReference type="AlphaFoldDB" id="A0A1A3NRV1"/>
<feature type="domain" description="Luciferase-like" evidence="5">
    <location>
        <begin position="14"/>
        <end position="223"/>
    </location>
</feature>
<protein>
    <submittedName>
        <fullName evidence="6">LLM class F420-dependent oxidoreductase</fullName>
    </submittedName>
</protein>
<sequence length="270" mass="29594">MTSTAPEPGLPNFPIRVGVQLQPQQAPRYEDIRDAVRRCEDIGVDVAFNWDHFFPLYGDPDGAHFECWTMLGAWAEQTSRIQIGALVTCNSYRNPELLADMARTVDHISSGRLILGIGSGWKQKDYDEYGYEFGTAGSRLDDLAGALPRIKSRLGKLNPAPTRDIPVLIGGGGERKTLRLVAEHADVWHSFSSADEFPVKAEVLRKHCDDVGRDPASIERSASAGHGSELIANAEALAELGVTLLTVGCDGPDYDLTDAETLCRWRDRAS</sequence>
<dbReference type="InterPro" id="IPR036661">
    <property type="entry name" value="Luciferase-like_sf"/>
</dbReference>
<evidence type="ECO:0000313" key="7">
    <source>
        <dbReference type="Proteomes" id="UP000093928"/>
    </source>
</evidence>
<name>A0A1A3NRV1_MYCAS</name>
<dbReference type="RefSeq" id="WP_065145441.1">
    <property type="nucleotide sequence ID" value="NZ_LZLS01000169.1"/>
</dbReference>
<dbReference type="OrthoDB" id="4029802at2"/>
<dbReference type="SUPFAM" id="SSF51679">
    <property type="entry name" value="Bacterial luciferase-like"/>
    <property type="match status" value="1"/>
</dbReference>
<evidence type="ECO:0000256" key="2">
    <source>
        <dbReference type="ARBA" id="ARBA00022643"/>
    </source>
</evidence>
<comment type="caution">
    <text evidence="6">The sequence shown here is derived from an EMBL/GenBank/DDBJ whole genome shotgun (WGS) entry which is preliminary data.</text>
</comment>